<feature type="region of interest" description="Disordered" evidence="2">
    <location>
        <begin position="638"/>
        <end position="666"/>
    </location>
</feature>
<feature type="coiled-coil region" evidence="1">
    <location>
        <begin position="503"/>
        <end position="614"/>
    </location>
</feature>
<feature type="compositionally biased region" description="Pro residues" evidence="2">
    <location>
        <begin position="187"/>
        <end position="201"/>
    </location>
</feature>
<evidence type="ECO:0000256" key="1">
    <source>
        <dbReference type="SAM" id="Coils"/>
    </source>
</evidence>
<sequence>MEGTLGILDVSSGNEEWISYATQLTDAGVLSLTSTTPSSGSGSTSSFEISVISPSTSRVSPWSDGLGFSLTFENGRNMGFRTESKAKTAIWVAEMARYVEVEEGEVEEREQHTGQYEEEEDELQTPLEIPSVNSSIDDSNTSLLHTAQDPSPISLSHSTKDVMESYARDMKAVNSGLPPLPKTSLSPPRPPPQPSHPPQPNPLNTSTLSLLDSPSTSLNNTVQVPLPELLQNASDAQETLTSLLSLQNTVSSMKKSHSQSLARLTLERDELERKVSHLTRSLDSSTVAAEDYKRRMDLMSSSSAREIVEVESLKSKVTSLENTFLEERVAKIEEVKGAVEEATEEMEGRVREERERGIVKRKKAEEGWRVRMEREMASLEDSLAQSHALDKAVALASAQKDFASKLSSHKSTLELKWSKKFQKLQSQYTQQKLSTARDVKQLTTLHASHVRALEKSLNDETLRLEKSRQQIKYLTIQRANESAKYASERERNSLSAAENLKEISEMRIIIERLTQQRLDAERQSTVLSSETKRIGEDKRMEEAKVQGIRARLAEAEAEVMVLRREREELSAFKAGGDSVLEVLRRENAVLRRECTTQNSELKKMKDVLENVNRNIYGRKAAEMCRGVALGKREVLGNMSNRGRGGESGGGGGGKKNIGGGKRKPFV</sequence>
<accession>A0A9W7BCA2</accession>
<protein>
    <recommendedName>
        <fullName evidence="5">PH domain-containing protein</fullName>
    </recommendedName>
</protein>
<feature type="compositionally biased region" description="Gly residues" evidence="2">
    <location>
        <begin position="645"/>
        <end position="659"/>
    </location>
</feature>
<organism evidence="3 4">
    <name type="scientific">Triparma verrucosa</name>
    <dbReference type="NCBI Taxonomy" id="1606542"/>
    <lineage>
        <taxon>Eukaryota</taxon>
        <taxon>Sar</taxon>
        <taxon>Stramenopiles</taxon>
        <taxon>Ochrophyta</taxon>
        <taxon>Bolidophyceae</taxon>
        <taxon>Parmales</taxon>
        <taxon>Triparmaceae</taxon>
        <taxon>Triparma</taxon>
    </lineage>
</organism>
<dbReference type="AlphaFoldDB" id="A0A9W7BCA2"/>
<proteinExistence type="predicted"/>
<keyword evidence="4" id="KW-1185">Reference proteome</keyword>
<feature type="coiled-coil region" evidence="1">
    <location>
        <begin position="254"/>
        <end position="281"/>
    </location>
</feature>
<gene>
    <name evidence="3" type="ORF">TrVE_jg2374</name>
</gene>
<dbReference type="EMBL" id="BRXX01000077">
    <property type="protein sequence ID" value="GMH87981.1"/>
    <property type="molecule type" value="Genomic_DNA"/>
</dbReference>
<feature type="compositionally biased region" description="Polar residues" evidence="2">
    <location>
        <begin position="131"/>
        <end position="157"/>
    </location>
</feature>
<evidence type="ECO:0008006" key="5">
    <source>
        <dbReference type="Google" id="ProtNLM"/>
    </source>
</evidence>
<evidence type="ECO:0000313" key="3">
    <source>
        <dbReference type="EMBL" id="GMH87981.1"/>
    </source>
</evidence>
<feature type="region of interest" description="Disordered" evidence="2">
    <location>
        <begin position="173"/>
        <end position="220"/>
    </location>
</feature>
<name>A0A9W7BCA2_9STRA</name>
<evidence type="ECO:0000256" key="2">
    <source>
        <dbReference type="SAM" id="MobiDB-lite"/>
    </source>
</evidence>
<dbReference type="Proteomes" id="UP001165160">
    <property type="component" value="Unassembled WGS sequence"/>
</dbReference>
<comment type="caution">
    <text evidence="3">The sequence shown here is derived from an EMBL/GenBank/DDBJ whole genome shotgun (WGS) entry which is preliminary data.</text>
</comment>
<feature type="coiled-coil region" evidence="1">
    <location>
        <begin position="325"/>
        <end position="352"/>
    </location>
</feature>
<evidence type="ECO:0000313" key="4">
    <source>
        <dbReference type="Proteomes" id="UP001165160"/>
    </source>
</evidence>
<keyword evidence="1" id="KW-0175">Coiled coil</keyword>
<feature type="compositionally biased region" description="Low complexity" evidence="2">
    <location>
        <begin position="202"/>
        <end position="220"/>
    </location>
</feature>
<feature type="region of interest" description="Disordered" evidence="2">
    <location>
        <begin position="102"/>
        <end position="157"/>
    </location>
</feature>
<reference evidence="4" key="1">
    <citation type="journal article" date="2023" name="Commun. Biol.">
        <title>Genome analysis of Parmales, the sister group of diatoms, reveals the evolutionary specialization of diatoms from phago-mixotrophs to photoautotrophs.</title>
        <authorList>
            <person name="Ban H."/>
            <person name="Sato S."/>
            <person name="Yoshikawa S."/>
            <person name="Yamada K."/>
            <person name="Nakamura Y."/>
            <person name="Ichinomiya M."/>
            <person name="Sato N."/>
            <person name="Blanc-Mathieu R."/>
            <person name="Endo H."/>
            <person name="Kuwata A."/>
            <person name="Ogata H."/>
        </authorList>
    </citation>
    <scope>NUCLEOTIDE SEQUENCE [LARGE SCALE GENOMIC DNA]</scope>
    <source>
        <strain evidence="4">NIES 3699</strain>
    </source>
</reference>